<dbReference type="CDD" id="cd00170">
    <property type="entry name" value="SEC14"/>
    <property type="match status" value="1"/>
</dbReference>
<accession>A0A9N8V8L6</accession>
<evidence type="ECO:0000313" key="4">
    <source>
        <dbReference type="EMBL" id="CAG8446740.1"/>
    </source>
</evidence>
<gene>
    <name evidence="4" type="ORF">AMORRO_LOCUS658</name>
</gene>
<organism evidence="4 5">
    <name type="scientific">Acaulospora morrowiae</name>
    <dbReference type="NCBI Taxonomy" id="94023"/>
    <lineage>
        <taxon>Eukaryota</taxon>
        <taxon>Fungi</taxon>
        <taxon>Fungi incertae sedis</taxon>
        <taxon>Mucoromycota</taxon>
        <taxon>Glomeromycotina</taxon>
        <taxon>Glomeromycetes</taxon>
        <taxon>Diversisporales</taxon>
        <taxon>Acaulosporaceae</taxon>
        <taxon>Acaulospora</taxon>
    </lineage>
</organism>
<dbReference type="InterPro" id="IPR001251">
    <property type="entry name" value="CRAL-TRIO_dom"/>
</dbReference>
<dbReference type="AlphaFoldDB" id="A0A9N8V8L6"/>
<keyword evidence="5" id="KW-1185">Reference proteome</keyword>
<dbReference type="EMBL" id="CAJVPV010000208">
    <property type="protein sequence ID" value="CAG8446740.1"/>
    <property type="molecule type" value="Genomic_DNA"/>
</dbReference>
<feature type="transmembrane region" description="Helical" evidence="2">
    <location>
        <begin position="488"/>
        <end position="507"/>
    </location>
</feature>
<evidence type="ECO:0000313" key="5">
    <source>
        <dbReference type="Proteomes" id="UP000789342"/>
    </source>
</evidence>
<dbReference type="PANTHER" id="PTHR46590:SF4">
    <property type="entry name" value="CRAL-TRIO DOMAIN-CONTAINING PROTEIN"/>
    <property type="match status" value="1"/>
</dbReference>
<evidence type="ECO:0000259" key="3">
    <source>
        <dbReference type="PROSITE" id="PS50191"/>
    </source>
</evidence>
<comment type="caution">
    <text evidence="4">The sequence shown here is derived from an EMBL/GenBank/DDBJ whole genome shotgun (WGS) entry which is preliminary data.</text>
</comment>
<dbReference type="Pfam" id="PF00650">
    <property type="entry name" value="CRAL_TRIO"/>
    <property type="match status" value="1"/>
</dbReference>
<keyword evidence="2" id="KW-1133">Transmembrane helix</keyword>
<dbReference type="PANTHER" id="PTHR46590">
    <property type="entry name" value="PHOSPHATIDYLINOSITOL TRANSFER PROTEIN CSR1-RELATED"/>
    <property type="match status" value="1"/>
</dbReference>
<dbReference type="InterPro" id="IPR036273">
    <property type="entry name" value="CRAL/TRIO_N_dom_sf"/>
</dbReference>
<feature type="domain" description="CRAL-TRIO" evidence="3">
    <location>
        <begin position="95"/>
        <end position="263"/>
    </location>
</feature>
<sequence length="544" mass="62882">MNPGEKVYQLNALYKEYETVTDDLRTALLDFLPEIRQELNLNFNQVENLRQYLNDRGTLFRFLRRAGFDFDISLKELMADLRWRIENDVDTLSIEDAHPFFLEKGLFFFHKTDKFNRPCAIINLRKYIHEDGSPTIEEIKKFIIFVAEVGRRLLLDRNKKSRDEPTLQYVILLDLKGAGVSTLDIELAPFTVDIMRHHFPSSVGSIFVLNYGWMYSGIWQIFKRILPEETLNRIFFPSENEVFNYFDKENVLIEHGGSNDYEYELETCETFQRYGNPLPLLQIPTPLSRITSFDSLHDVFFSAHTTPYNSRPSTPFLSRPATPVSSRPASPGLDHMSVPNWLKMTPRVIPSTPNETRTNLVSPKPERSGSRHFLNAQFQFTAINPEGPASTSHNYHSHPKVFASPTDSTTQPSQVANERETSVHHVHFKDNETIQYNSNDSLKEYNQYRKTTTLRKPSVYRLLRIYTKLKVYSQRLLRRFIAQKITGVLSYLVMVVIFRGGLANEFWKLIIQQITMQLGLNSTNTATALSTAFNGRAGNRLLGL</sequence>
<protein>
    <submittedName>
        <fullName evidence="4">13200_t:CDS:1</fullName>
    </submittedName>
</protein>
<dbReference type="OrthoDB" id="75724at2759"/>
<name>A0A9N8V8L6_9GLOM</name>
<feature type="compositionally biased region" description="Polar residues" evidence="1">
    <location>
        <begin position="405"/>
        <end position="416"/>
    </location>
</feature>
<dbReference type="SMART" id="SM00516">
    <property type="entry name" value="SEC14"/>
    <property type="match status" value="1"/>
</dbReference>
<evidence type="ECO:0000256" key="1">
    <source>
        <dbReference type="SAM" id="MobiDB-lite"/>
    </source>
</evidence>
<feature type="region of interest" description="Disordered" evidence="1">
    <location>
        <begin position="388"/>
        <end position="419"/>
    </location>
</feature>
<dbReference type="PROSITE" id="PS50191">
    <property type="entry name" value="CRAL_TRIO"/>
    <property type="match status" value="1"/>
</dbReference>
<keyword evidence="2" id="KW-0812">Transmembrane</keyword>
<reference evidence="4" key="1">
    <citation type="submission" date="2021-06" db="EMBL/GenBank/DDBJ databases">
        <authorList>
            <person name="Kallberg Y."/>
            <person name="Tangrot J."/>
            <person name="Rosling A."/>
        </authorList>
    </citation>
    <scope>NUCLEOTIDE SEQUENCE</scope>
    <source>
        <strain evidence="4">CL551</strain>
    </source>
</reference>
<feature type="compositionally biased region" description="Polar residues" evidence="1">
    <location>
        <begin position="351"/>
        <end position="361"/>
    </location>
</feature>
<keyword evidence="2" id="KW-0472">Membrane</keyword>
<dbReference type="Proteomes" id="UP000789342">
    <property type="component" value="Unassembled WGS sequence"/>
</dbReference>
<dbReference type="Gene3D" id="3.40.525.10">
    <property type="entry name" value="CRAL-TRIO lipid binding domain"/>
    <property type="match status" value="1"/>
</dbReference>
<dbReference type="InterPro" id="IPR036865">
    <property type="entry name" value="CRAL-TRIO_dom_sf"/>
</dbReference>
<feature type="region of interest" description="Disordered" evidence="1">
    <location>
        <begin position="311"/>
        <end position="369"/>
    </location>
</feature>
<dbReference type="SUPFAM" id="SSF46938">
    <property type="entry name" value="CRAL/TRIO N-terminal domain"/>
    <property type="match status" value="1"/>
</dbReference>
<proteinExistence type="predicted"/>
<dbReference type="InterPro" id="IPR052432">
    <property type="entry name" value="PITP/CRAL-TRIO"/>
</dbReference>
<evidence type="ECO:0000256" key="2">
    <source>
        <dbReference type="SAM" id="Phobius"/>
    </source>
</evidence>
<dbReference type="SUPFAM" id="SSF52087">
    <property type="entry name" value="CRAL/TRIO domain"/>
    <property type="match status" value="1"/>
</dbReference>